<organism evidence="13">
    <name type="scientific">bioreactor metagenome</name>
    <dbReference type="NCBI Taxonomy" id="1076179"/>
    <lineage>
        <taxon>unclassified sequences</taxon>
        <taxon>metagenomes</taxon>
        <taxon>ecological metagenomes</taxon>
    </lineage>
</organism>
<dbReference type="InterPro" id="IPR007121">
    <property type="entry name" value="RNA_pol_bsu_CS"/>
</dbReference>
<evidence type="ECO:0000259" key="10">
    <source>
        <dbReference type="Pfam" id="PF04563"/>
    </source>
</evidence>
<feature type="domain" description="DNA-directed RNA polymerase subunit 2 hybrid-binding" evidence="7">
    <location>
        <begin position="601"/>
        <end position="985"/>
    </location>
</feature>
<dbReference type="EC" id="2.7.7.6" evidence="1"/>
<dbReference type="GO" id="GO:0032549">
    <property type="term" value="F:ribonucleoside binding"/>
    <property type="evidence" value="ECO:0007669"/>
    <property type="project" value="InterPro"/>
</dbReference>
<evidence type="ECO:0000256" key="3">
    <source>
        <dbReference type="ARBA" id="ARBA00022679"/>
    </source>
</evidence>
<dbReference type="Pfam" id="PF00562">
    <property type="entry name" value="RNA_pol_Rpb2_6"/>
    <property type="match status" value="1"/>
</dbReference>
<dbReference type="PANTHER" id="PTHR20856">
    <property type="entry name" value="DNA-DIRECTED RNA POLYMERASE I SUBUNIT 2"/>
    <property type="match status" value="1"/>
</dbReference>
<dbReference type="InterPro" id="IPR037033">
    <property type="entry name" value="DNA-dir_RNAP_su2_hyb_sf"/>
</dbReference>
<evidence type="ECO:0000256" key="2">
    <source>
        <dbReference type="ARBA" id="ARBA00022478"/>
    </source>
</evidence>
<feature type="domain" description="RNA polymerase Rpb2" evidence="8">
    <location>
        <begin position="987"/>
        <end position="1058"/>
    </location>
</feature>
<comment type="catalytic activity">
    <reaction evidence="6">
        <text>RNA(n) + a ribonucleoside 5'-triphosphate = RNA(n+1) + diphosphate</text>
        <dbReference type="Rhea" id="RHEA:21248"/>
        <dbReference type="Rhea" id="RHEA-COMP:14527"/>
        <dbReference type="Rhea" id="RHEA-COMP:17342"/>
        <dbReference type="ChEBI" id="CHEBI:33019"/>
        <dbReference type="ChEBI" id="CHEBI:61557"/>
        <dbReference type="ChEBI" id="CHEBI:140395"/>
        <dbReference type="EC" id="2.7.7.6"/>
    </reaction>
</comment>
<evidence type="ECO:0000256" key="1">
    <source>
        <dbReference type="ARBA" id="ARBA00012418"/>
    </source>
</evidence>
<feature type="domain" description="RNA polymerase beta subunit protrusion" evidence="10">
    <location>
        <begin position="33"/>
        <end position="378"/>
    </location>
</feature>
<dbReference type="GO" id="GO:0000428">
    <property type="term" value="C:DNA-directed RNA polymerase complex"/>
    <property type="evidence" value="ECO:0007669"/>
    <property type="project" value="UniProtKB-KW"/>
</dbReference>
<dbReference type="Pfam" id="PF04565">
    <property type="entry name" value="RNA_pol_Rpb2_3"/>
    <property type="match status" value="1"/>
</dbReference>
<dbReference type="Gene3D" id="3.90.1110.10">
    <property type="entry name" value="RNA polymerase Rpb2, domain 2"/>
    <property type="match status" value="1"/>
</dbReference>
<dbReference type="NCBIfam" id="TIGR02013">
    <property type="entry name" value="rpoB"/>
    <property type="match status" value="1"/>
</dbReference>
<evidence type="ECO:0000259" key="11">
    <source>
        <dbReference type="Pfam" id="PF04565"/>
    </source>
</evidence>
<dbReference type="Gene3D" id="2.40.50.150">
    <property type="match status" value="1"/>
</dbReference>
<dbReference type="InterPro" id="IPR007642">
    <property type="entry name" value="RNA_pol_Rpb2_2"/>
</dbReference>
<protein>
    <recommendedName>
        <fullName evidence="1">DNA-directed RNA polymerase</fullName>
        <ecNumber evidence="1">2.7.7.6</ecNumber>
    </recommendedName>
</protein>
<keyword evidence="3 13" id="KW-0808">Transferase</keyword>
<dbReference type="Gene3D" id="2.30.150.10">
    <property type="entry name" value="DNA-directed RNA polymerase, beta subunit, external 1 domain"/>
    <property type="match status" value="1"/>
</dbReference>
<evidence type="ECO:0000259" key="7">
    <source>
        <dbReference type="Pfam" id="PF00562"/>
    </source>
</evidence>
<evidence type="ECO:0000256" key="5">
    <source>
        <dbReference type="ARBA" id="ARBA00023163"/>
    </source>
</evidence>
<dbReference type="InterPro" id="IPR019462">
    <property type="entry name" value="DNA-dir_RNA_pol_bsu_external_1"/>
</dbReference>
<dbReference type="Pfam" id="PF04561">
    <property type="entry name" value="RNA_pol_Rpb2_2"/>
    <property type="match status" value="1"/>
</dbReference>
<dbReference type="EMBL" id="VSSQ01000017">
    <property type="protein sequence ID" value="MPL62208.1"/>
    <property type="molecule type" value="Genomic_DNA"/>
</dbReference>
<dbReference type="Gene3D" id="2.40.270.10">
    <property type="entry name" value="DNA-directed RNA polymerase, subunit 2, domain 6"/>
    <property type="match status" value="2"/>
</dbReference>
<dbReference type="Gene3D" id="3.90.1100.10">
    <property type="match status" value="1"/>
</dbReference>
<dbReference type="InterPro" id="IPR037034">
    <property type="entry name" value="RNA_pol_Rpb2_2_sf"/>
</dbReference>
<evidence type="ECO:0000259" key="8">
    <source>
        <dbReference type="Pfam" id="PF04560"/>
    </source>
</evidence>
<dbReference type="InterPro" id="IPR007641">
    <property type="entry name" value="RNA_pol_Rpb2_7"/>
</dbReference>
<dbReference type="Pfam" id="PF04563">
    <property type="entry name" value="RNA_pol_Rpb2_1"/>
    <property type="match status" value="1"/>
</dbReference>
<dbReference type="Gene3D" id="2.40.50.100">
    <property type="match status" value="1"/>
</dbReference>
<dbReference type="Gene3D" id="3.90.1800.10">
    <property type="entry name" value="RNA polymerase alpha subunit dimerisation domain"/>
    <property type="match status" value="1"/>
</dbReference>
<dbReference type="GO" id="GO:0003677">
    <property type="term" value="F:DNA binding"/>
    <property type="evidence" value="ECO:0007669"/>
    <property type="project" value="InterPro"/>
</dbReference>
<dbReference type="NCBIfam" id="NF001616">
    <property type="entry name" value="PRK00405.1"/>
    <property type="match status" value="1"/>
</dbReference>
<gene>
    <name evidence="13" type="primary">rpoB_4</name>
    <name evidence="13" type="ORF">SDC9_07813</name>
</gene>
<dbReference type="InterPro" id="IPR007644">
    <property type="entry name" value="RNA_pol_bsu_protrusion"/>
</dbReference>
<name>A0A644T5J9_9ZZZZ</name>
<evidence type="ECO:0000259" key="9">
    <source>
        <dbReference type="Pfam" id="PF04561"/>
    </source>
</evidence>
<dbReference type="PROSITE" id="PS01166">
    <property type="entry name" value="RNA_POL_BETA"/>
    <property type="match status" value="1"/>
</dbReference>
<dbReference type="Pfam" id="PF04560">
    <property type="entry name" value="RNA_pol_Rpb2_7"/>
    <property type="match status" value="1"/>
</dbReference>
<dbReference type="SUPFAM" id="SSF64484">
    <property type="entry name" value="beta and beta-prime subunits of DNA dependent RNA-polymerase"/>
    <property type="match status" value="1"/>
</dbReference>
<dbReference type="InterPro" id="IPR015712">
    <property type="entry name" value="DNA-dir_RNA_pol_su2"/>
</dbReference>
<evidence type="ECO:0000313" key="13">
    <source>
        <dbReference type="EMBL" id="MPL62208.1"/>
    </source>
</evidence>
<dbReference type="InterPro" id="IPR014724">
    <property type="entry name" value="RNA_pol_RPB2_OB-fold"/>
</dbReference>
<dbReference type="InterPro" id="IPR042107">
    <property type="entry name" value="DNA-dir_RNA_pol_bsu_ext_1_sf"/>
</dbReference>
<sequence length="1086" mass="121850">MSKTKNVESNLLVANLPKKTFSQFRKPFIELPNLVENQLASFKKLVEEDLEVILKELNPIKDYTEKKFELEVLSFELSEPKYSEEYAKDNNLTYEAPLRARILLKNKILGIEKEQEIFLASFPMMTVHGTFIINGVERVIIPQLARSAGEFFDFEEISGKKYFSAKIVPNRGAWVEFITDDDNEMFIKIDKKRKFSVVSFLRALGYATDKDIEKAFDGKDLEKAYIMNLVEKDPIKTADEAYIDVYKKLRDGDLATVENAKSYIDSLFSKERYDLSPIGRLRFNKRFNLSLEGKEMKRMTLSKEDIVLVIGHLVKLNNDPDAQADDIDHLASRRVRFVGEMLSMKIKKGMLQIKRYVQEKMSVIDTDTTLPASVINQRPLQARIKEFFTVNQLSQLMNQENLLSEIESLRTLSALGPGGLSKERAGFEVRDVHTSHYGRVCPIQTPDGANVGLILRLAAYAKINEFGIIETPYVRVKNGKITQEIDYLNALEEESTTIAHAAINYNEKGEITDNLIQVRKNGHPMMVPKKEVEYIDVAPNQAYSIATNMIPFLEHDDAARASMGSNMQRQTVPLILAEAPYVATGMEEESAKHIGRIILSEEAGQVKYVDSNKIIITDNKGKDKTYDLVNFSRTNNFTVFYQRPIVNIGDKVKKGQVIADSSSTRGGQIAIGHNIRVAFMSWNGANYEDAIIISEKLVREKKFSSIHVEEFICNVRDTKLGAEVTTHDIPNVGESKLKNLDEDGIIRIGADIRAGDILVGKITPKGETELTPEERLLRSIFGEKIRDVKDTSLRLANGKRGRVIGIKVFTRERGDQLESGVIKRIHIEVAQLRDISVGDKLAGRHGNKGVISKVLPEEDMPFTADGEPVDIILTPLGIPSRMNIGQILEMHLGLAAQTLNYQAIVPVFSGASDDEIKEELIKAGYEASGTVDLYDGRTGEKFADKVAIGVMYMLKLHHMVEDKIHARSIGPYSLITQQPLGGKSQNGGQRFGEMEVWALEGYGAAHTLREILTIKSDDIVGRSDAFNNIIKDEPIKEPNTPASLNVLLNTLRGLGLDVLPLIKEGKKLKSQKEKLLGEDDVIEIKD</sequence>
<dbReference type="AlphaFoldDB" id="A0A644T5J9"/>
<keyword evidence="5" id="KW-0804">Transcription</keyword>
<evidence type="ECO:0000256" key="6">
    <source>
        <dbReference type="ARBA" id="ARBA00048552"/>
    </source>
</evidence>
<keyword evidence="4 13" id="KW-0548">Nucleotidyltransferase</keyword>
<reference evidence="13" key="1">
    <citation type="submission" date="2019-08" db="EMBL/GenBank/DDBJ databases">
        <authorList>
            <person name="Kucharzyk K."/>
            <person name="Murdoch R.W."/>
            <person name="Higgins S."/>
            <person name="Loffler F."/>
        </authorList>
    </citation>
    <scope>NUCLEOTIDE SEQUENCE</scope>
</reference>
<evidence type="ECO:0000259" key="12">
    <source>
        <dbReference type="Pfam" id="PF10385"/>
    </source>
</evidence>
<dbReference type="GO" id="GO:0003899">
    <property type="term" value="F:DNA-directed RNA polymerase activity"/>
    <property type="evidence" value="ECO:0007669"/>
    <property type="project" value="UniProtKB-EC"/>
</dbReference>
<feature type="domain" description="RNA polymerase Rpb2" evidence="9">
    <location>
        <begin position="163"/>
        <end position="336"/>
    </location>
</feature>
<keyword evidence="2 13" id="KW-0240">DNA-directed RNA polymerase</keyword>
<dbReference type="CDD" id="cd00653">
    <property type="entry name" value="RNA_pol_B_RPB2"/>
    <property type="match status" value="1"/>
</dbReference>
<comment type="caution">
    <text evidence="13">The sequence shown here is derived from an EMBL/GenBank/DDBJ whole genome shotgun (WGS) entry which is preliminary data.</text>
</comment>
<dbReference type="InterPro" id="IPR007645">
    <property type="entry name" value="RNA_pol_Rpb2_3"/>
</dbReference>
<dbReference type="InterPro" id="IPR007120">
    <property type="entry name" value="DNA-dir_RNAP_su2_dom"/>
</dbReference>
<accession>A0A644T5J9</accession>
<dbReference type="HAMAP" id="MF_01321">
    <property type="entry name" value="RNApol_bact_RpoB"/>
    <property type="match status" value="1"/>
</dbReference>
<feature type="domain" description="DNA-directed RNA polymerase beta subunit external 1" evidence="12">
    <location>
        <begin position="473"/>
        <end position="538"/>
    </location>
</feature>
<dbReference type="InterPro" id="IPR010243">
    <property type="entry name" value="RNA_pol_bsu_bac"/>
</dbReference>
<proteinExistence type="inferred from homology"/>
<evidence type="ECO:0000256" key="4">
    <source>
        <dbReference type="ARBA" id="ARBA00022695"/>
    </source>
</evidence>
<dbReference type="Pfam" id="PF10385">
    <property type="entry name" value="RNA_pol_Rpb2_45"/>
    <property type="match status" value="1"/>
</dbReference>
<feature type="domain" description="RNA polymerase Rpb2" evidence="11">
    <location>
        <begin position="395"/>
        <end position="463"/>
    </location>
</feature>
<dbReference type="GO" id="GO:0006351">
    <property type="term" value="P:DNA-templated transcription"/>
    <property type="evidence" value="ECO:0007669"/>
    <property type="project" value="InterPro"/>
</dbReference>